<dbReference type="EMBL" id="JARNBH010000028">
    <property type="protein sequence ID" value="MEC0276113.1"/>
    <property type="molecule type" value="Genomic_DNA"/>
</dbReference>
<keyword evidence="2" id="KW-1185">Reference proteome</keyword>
<reference evidence="1 2" key="1">
    <citation type="submission" date="2023-03" db="EMBL/GenBank/DDBJ databases">
        <title>Bacillus Genome Sequencing.</title>
        <authorList>
            <person name="Dunlap C."/>
        </authorList>
    </citation>
    <scope>NUCLEOTIDE SEQUENCE [LARGE SCALE GENOMIC DNA]</scope>
    <source>
        <strain evidence="1 2">B-41290</strain>
    </source>
</reference>
<accession>A0AAW9NKH5</accession>
<evidence type="ECO:0000313" key="1">
    <source>
        <dbReference type="EMBL" id="MEC0276113.1"/>
    </source>
</evidence>
<dbReference type="AlphaFoldDB" id="A0AAW9NKH5"/>
<dbReference type="Proteomes" id="UP001307168">
    <property type="component" value="Unassembled WGS sequence"/>
</dbReference>
<proteinExistence type="predicted"/>
<sequence length="57" mass="6493">MKKPLNQLQMEFLKKHVHEHEENDGALTEAFTFDGDPGMILYTFVSPNKTVKGAVFI</sequence>
<name>A0AAW9NKH5_9BACI</name>
<evidence type="ECO:0000313" key="2">
    <source>
        <dbReference type="Proteomes" id="UP001307168"/>
    </source>
</evidence>
<protein>
    <submittedName>
        <fullName evidence="1">Uncharacterized protein</fullName>
    </submittedName>
</protein>
<organism evidence="1 2">
    <name type="scientific">Peribacillus castrilensis</name>
    <dbReference type="NCBI Taxonomy" id="2897690"/>
    <lineage>
        <taxon>Bacteria</taxon>
        <taxon>Bacillati</taxon>
        <taxon>Bacillota</taxon>
        <taxon>Bacilli</taxon>
        <taxon>Bacillales</taxon>
        <taxon>Bacillaceae</taxon>
        <taxon>Peribacillus</taxon>
    </lineage>
</organism>
<dbReference type="RefSeq" id="WP_367407973.1">
    <property type="nucleotide sequence ID" value="NZ_JARNBH010000028.1"/>
</dbReference>
<gene>
    <name evidence="1" type="ORF">P4706_24100</name>
</gene>
<comment type="caution">
    <text evidence="1">The sequence shown here is derived from an EMBL/GenBank/DDBJ whole genome shotgun (WGS) entry which is preliminary data.</text>
</comment>